<evidence type="ECO:0000313" key="5">
    <source>
        <dbReference type="EMBL" id="ONF97015.1"/>
    </source>
</evidence>
<dbReference type="Gene3D" id="1.10.443.10">
    <property type="entry name" value="Intergrase catalytic core"/>
    <property type="match status" value="1"/>
</dbReference>
<dbReference type="InterPro" id="IPR010998">
    <property type="entry name" value="Integrase_recombinase_N"/>
</dbReference>
<reference evidence="5 6" key="1">
    <citation type="submission" date="2016-11" db="EMBL/GenBank/DDBJ databases">
        <title>Genome sequence of Sphingomonas jeddahensis G39.</title>
        <authorList>
            <person name="Poehlein A."/>
            <person name="Wuebbeler J.H."/>
            <person name="Steinbuechel A."/>
            <person name="Daniel R."/>
        </authorList>
    </citation>
    <scope>NUCLEOTIDE SEQUENCE [LARGE SCALE GENOMIC DNA]</scope>
    <source>
        <strain evidence="5 6">G39</strain>
    </source>
</reference>
<dbReference type="STRING" id="1915074.SPHI_04500"/>
<evidence type="ECO:0000256" key="2">
    <source>
        <dbReference type="ARBA" id="ARBA00023172"/>
    </source>
</evidence>
<dbReference type="GO" id="GO:0003677">
    <property type="term" value="F:DNA binding"/>
    <property type="evidence" value="ECO:0007669"/>
    <property type="project" value="UniProtKB-KW"/>
</dbReference>
<feature type="region of interest" description="Disordered" evidence="3">
    <location>
        <begin position="475"/>
        <end position="497"/>
    </location>
</feature>
<dbReference type="InterPro" id="IPR046668">
    <property type="entry name" value="DUF6538"/>
</dbReference>
<name>A0A1V2EX14_9SPHN</name>
<feature type="region of interest" description="Disordered" evidence="3">
    <location>
        <begin position="572"/>
        <end position="608"/>
    </location>
</feature>
<evidence type="ECO:0000256" key="3">
    <source>
        <dbReference type="SAM" id="MobiDB-lite"/>
    </source>
</evidence>
<dbReference type="InterPro" id="IPR013762">
    <property type="entry name" value="Integrase-like_cat_sf"/>
</dbReference>
<sequence length="608" mass="68735">MRLRVAGLWRHPRSKMYWFRMGVPERYRERVGKREWKETLGTADLVEARSLHARKLHEVQELMRTLDAGEAIAVDDQADKIVADGFDALARANVRAHEIAADYDLARGLDHVCFTMLQMMGFRARLDWGGSYASKAQDDMLGEADEDIWPIEQPDAAGAFPTFAHRDAVAMNIELFENNPLFRGAAFREVARAHLSARDWKAAEFEAQIVAQAAGVVLRPKGPLFEAVAERILRRLAEHRFGHWPTGVQNVLQPMMTAMATHLPAPTIVDQDAPAHTLSDALAAWKKRKGIDPALPNKTADEWQSALDRFRELAGTEDVAAITGEMVETFLEDVAQLPYRPKKVIGSLPLRQQIAAAHAAKLPTLGPSTVGKHLAAIRSLLATAVRKKWIPFNPAAGLSVEGAKHTGTERDHFSDEDMRRIYTAPLMTDPDACSDTMFWILLLAPFHGSRPGEHCKLKPHEVIREDDEWVMRFRSDRKRQSSAEGPEKRPRRQKTGQSVRDVPIHWIVVESGFLDWVALQIERGEQWVFSDLTADKYGDRYKYLSREINDAIRALGIDDPDKSFYSTRHNFKREGRRRRVSEHDLDQMAGMPRSTSAGNTGRVRRSTR</sequence>
<comment type="caution">
    <text evidence="5">The sequence shown here is derived from an EMBL/GenBank/DDBJ whole genome shotgun (WGS) entry which is preliminary data.</text>
</comment>
<dbReference type="GO" id="GO:0006310">
    <property type="term" value="P:DNA recombination"/>
    <property type="evidence" value="ECO:0007669"/>
    <property type="project" value="UniProtKB-KW"/>
</dbReference>
<dbReference type="Proteomes" id="UP000188729">
    <property type="component" value="Unassembled WGS sequence"/>
</dbReference>
<keyword evidence="2" id="KW-0233">DNA recombination</keyword>
<organism evidence="5 6">
    <name type="scientific">Sphingomonas jeddahensis</name>
    <dbReference type="NCBI Taxonomy" id="1915074"/>
    <lineage>
        <taxon>Bacteria</taxon>
        <taxon>Pseudomonadati</taxon>
        <taxon>Pseudomonadota</taxon>
        <taxon>Alphaproteobacteria</taxon>
        <taxon>Sphingomonadales</taxon>
        <taxon>Sphingomonadaceae</taxon>
        <taxon>Sphingomonas</taxon>
    </lineage>
</organism>
<dbReference type="AlphaFoldDB" id="A0A1V2EX14"/>
<feature type="domain" description="DUF6538" evidence="4">
    <location>
        <begin position="11"/>
        <end position="62"/>
    </location>
</feature>
<feature type="compositionally biased region" description="Basic and acidic residues" evidence="3">
    <location>
        <begin position="475"/>
        <end position="488"/>
    </location>
</feature>
<dbReference type="GO" id="GO:0015074">
    <property type="term" value="P:DNA integration"/>
    <property type="evidence" value="ECO:0007669"/>
    <property type="project" value="InterPro"/>
</dbReference>
<proteinExistence type="predicted"/>
<keyword evidence="1" id="KW-0238">DNA-binding</keyword>
<evidence type="ECO:0000259" key="4">
    <source>
        <dbReference type="Pfam" id="PF20172"/>
    </source>
</evidence>
<keyword evidence="6" id="KW-1185">Reference proteome</keyword>
<accession>A0A1V2EX14</accession>
<protein>
    <recommendedName>
        <fullName evidence="4">DUF6538 domain-containing protein</fullName>
    </recommendedName>
</protein>
<dbReference type="SUPFAM" id="SSF56349">
    <property type="entry name" value="DNA breaking-rejoining enzymes"/>
    <property type="match status" value="1"/>
</dbReference>
<dbReference type="Gene3D" id="1.10.150.130">
    <property type="match status" value="1"/>
</dbReference>
<dbReference type="Pfam" id="PF20172">
    <property type="entry name" value="DUF6538"/>
    <property type="match status" value="1"/>
</dbReference>
<evidence type="ECO:0000313" key="6">
    <source>
        <dbReference type="Proteomes" id="UP000188729"/>
    </source>
</evidence>
<dbReference type="EMBL" id="MPSB01000002">
    <property type="protein sequence ID" value="ONF97015.1"/>
    <property type="molecule type" value="Genomic_DNA"/>
</dbReference>
<dbReference type="InterPro" id="IPR011010">
    <property type="entry name" value="DNA_brk_join_enz"/>
</dbReference>
<gene>
    <name evidence="5" type="ORF">SPHI_04500</name>
</gene>
<evidence type="ECO:0000256" key="1">
    <source>
        <dbReference type="ARBA" id="ARBA00023125"/>
    </source>
</evidence>